<dbReference type="Gene3D" id="3.40.630.10">
    <property type="entry name" value="Zn peptidases"/>
    <property type="match status" value="1"/>
</dbReference>
<comment type="caution">
    <text evidence="5">The sequence shown here is derived from an EMBL/GenBank/DDBJ whole genome shotgun (WGS) entry which is preliminary data.</text>
</comment>
<accession>A0A396ZV20</accession>
<evidence type="ECO:0000259" key="4">
    <source>
        <dbReference type="Pfam" id="PF07687"/>
    </source>
</evidence>
<reference evidence="7 8" key="1">
    <citation type="submission" date="2018-08" db="EMBL/GenBank/DDBJ databases">
        <title>Aphanomyces genome sequencing and annotation.</title>
        <authorList>
            <person name="Minardi D."/>
            <person name="Oidtmann B."/>
            <person name="Van Der Giezen M."/>
            <person name="Studholme D.J."/>
        </authorList>
    </citation>
    <scope>NUCLEOTIDE SEQUENCE [LARGE SCALE GENOMIC DNA]</scope>
    <source>
        <strain evidence="6 7">Kv</strain>
        <strain evidence="5 8">Yx</strain>
    </source>
</reference>
<feature type="binding site" evidence="3">
    <location>
        <position position="142"/>
    </location>
    <ligand>
        <name>Mn(2+)</name>
        <dbReference type="ChEBI" id="CHEBI:29035"/>
        <label>2</label>
    </ligand>
</feature>
<feature type="binding site" evidence="3">
    <location>
        <position position="363"/>
    </location>
    <ligand>
        <name>Mn(2+)</name>
        <dbReference type="ChEBI" id="CHEBI:29035"/>
        <label>2</label>
    </ligand>
</feature>
<feature type="domain" description="Peptidase M20 dimerisation" evidence="4">
    <location>
        <begin position="189"/>
        <end position="280"/>
    </location>
</feature>
<dbReference type="NCBIfam" id="TIGR01891">
    <property type="entry name" value="amidohydrolases"/>
    <property type="match status" value="1"/>
</dbReference>
<protein>
    <recommendedName>
        <fullName evidence="4">Peptidase M20 dimerisation domain-containing protein</fullName>
    </recommendedName>
</protein>
<proteinExistence type="inferred from homology"/>
<dbReference type="AlphaFoldDB" id="A0A396ZV20"/>
<dbReference type="InterPro" id="IPR017439">
    <property type="entry name" value="Amidohydrolase"/>
</dbReference>
<dbReference type="PANTHER" id="PTHR11014:SF63">
    <property type="entry name" value="METALLOPEPTIDASE, PUTATIVE (AFU_ORTHOLOGUE AFUA_6G09600)-RELATED"/>
    <property type="match status" value="1"/>
</dbReference>
<dbReference type="FunFam" id="3.30.70.360:FF:000001">
    <property type="entry name" value="N-acetyldiaminopimelate deacetylase"/>
    <property type="match status" value="1"/>
</dbReference>
<dbReference type="SUPFAM" id="SSF53187">
    <property type="entry name" value="Zn-dependent exopeptidases"/>
    <property type="match status" value="1"/>
</dbReference>
<sequence length="405" mass="43884">MHPILRTFRRELHAFPELGFKETQTQSRVKQFLMEHAKIPEGSIRPCATTGLVVDIESSSSVPSTSSNNVTCIAFRADMDGLPMTENNPHLPYRSQNAQCAHMCGHDGHMATLAGVAMVLYPRRHLLPQGTVVRLLFQPAEEGPGGAVPMIEGGCLDGVDEVYGYHNYGFPVGNVHVRSGPVMAHEQEFSISITGKGGHGSAPHLCVDPIIVATQIVIALQTIVSRSLSPYASAVVSVTTLHAGETSNVIPSTATLGGTMRDFDPAVAATLRRRMETIVHDTCHMHGAEGTVTLVESYPTVINAPLQTQVVQQVAATVRAVVSEDGLPMMAAEDFAYYLEQRPGCFFFLGTKQAQTEQGRDLHSDSYDFNDDVLPLGVRMFVGLVEHRFACSIVASEPEWTALFG</sequence>
<feature type="binding site" evidence="3">
    <location>
        <position position="166"/>
    </location>
    <ligand>
        <name>Mn(2+)</name>
        <dbReference type="ChEBI" id="CHEBI:29035"/>
        <label>2</label>
    </ligand>
</feature>
<gene>
    <name evidence="5" type="ORF">DYB25_002366</name>
    <name evidence="6" type="ORF">DYB36_006997</name>
</gene>
<dbReference type="InterPro" id="IPR011650">
    <property type="entry name" value="Peptidase_M20_dimer"/>
</dbReference>
<dbReference type="InterPro" id="IPR002933">
    <property type="entry name" value="Peptidase_M20"/>
</dbReference>
<dbReference type="InterPro" id="IPR036264">
    <property type="entry name" value="Bact_exopeptidase_dim_dom"/>
</dbReference>
<dbReference type="EMBL" id="QUTA01012698">
    <property type="protein sequence ID" value="RHX97477.1"/>
    <property type="molecule type" value="Genomic_DNA"/>
</dbReference>
<dbReference type="CDD" id="cd03886">
    <property type="entry name" value="M20_Acy1"/>
    <property type="match status" value="1"/>
</dbReference>
<evidence type="ECO:0000313" key="6">
    <source>
        <dbReference type="EMBL" id="RHY13455.1"/>
    </source>
</evidence>
<dbReference type="EMBL" id="QUSZ01004624">
    <property type="protein sequence ID" value="RHY13455.1"/>
    <property type="molecule type" value="Genomic_DNA"/>
</dbReference>
<evidence type="ECO:0000256" key="2">
    <source>
        <dbReference type="ARBA" id="ARBA00022801"/>
    </source>
</evidence>
<evidence type="ECO:0000313" key="7">
    <source>
        <dbReference type="Proteomes" id="UP000265427"/>
    </source>
</evidence>
<dbReference type="Proteomes" id="UP000265427">
    <property type="component" value="Unassembled WGS sequence"/>
</dbReference>
<dbReference type="GO" id="GO:0016787">
    <property type="term" value="F:hydrolase activity"/>
    <property type="evidence" value="ECO:0007669"/>
    <property type="project" value="UniProtKB-KW"/>
</dbReference>
<dbReference type="PANTHER" id="PTHR11014">
    <property type="entry name" value="PEPTIDASE M20 FAMILY MEMBER"/>
    <property type="match status" value="1"/>
</dbReference>
<evidence type="ECO:0000313" key="8">
    <source>
        <dbReference type="Proteomes" id="UP000266239"/>
    </source>
</evidence>
<comment type="similarity">
    <text evidence="1">Belongs to the peptidase M20 family.</text>
</comment>
<name>A0A396ZV20_APHAT</name>
<dbReference type="VEuPathDB" id="FungiDB:H257_01462"/>
<evidence type="ECO:0000313" key="5">
    <source>
        <dbReference type="EMBL" id="RHX97477.1"/>
    </source>
</evidence>
<comment type="cofactor">
    <cofactor evidence="3">
        <name>Mn(2+)</name>
        <dbReference type="ChEBI" id="CHEBI:29035"/>
    </cofactor>
    <text evidence="3">The Mn(2+) ion enhances activity.</text>
</comment>
<evidence type="ECO:0000256" key="1">
    <source>
        <dbReference type="ARBA" id="ARBA00006153"/>
    </source>
</evidence>
<dbReference type="Pfam" id="PF01546">
    <property type="entry name" value="Peptidase_M20"/>
    <property type="match status" value="1"/>
</dbReference>
<feature type="binding site" evidence="3">
    <location>
        <position position="104"/>
    </location>
    <ligand>
        <name>Mn(2+)</name>
        <dbReference type="ChEBI" id="CHEBI:29035"/>
        <label>2</label>
    </ligand>
</feature>
<dbReference type="Gene3D" id="3.30.70.360">
    <property type="match status" value="1"/>
</dbReference>
<organism evidence="5 8">
    <name type="scientific">Aphanomyces astaci</name>
    <name type="common">Crayfish plague agent</name>
    <dbReference type="NCBI Taxonomy" id="112090"/>
    <lineage>
        <taxon>Eukaryota</taxon>
        <taxon>Sar</taxon>
        <taxon>Stramenopiles</taxon>
        <taxon>Oomycota</taxon>
        <taxon>Saprolegniomycetes</taxon>
        <taxon>Saprolegniales</taxon>
        <taxon>Verrucalvaceae</taxon>
        <taxon>Aphanomyces</taxon>
    </lineage>
</organism>
<dbReference type="Pfam" id="PF07687">
    <property type="entry name" value="M20_dimer"/>
    <property type="match status" value="1"/>
</dbReference>
<evidence type="ECO:0000256" key="3">
    <source>
        <dbReference type="PIRSR" id="PIRSR005962-1"/>
    </source>
</evidence>
<dbReference type="GO" id="GO:0046872">
    <property type="term" value="F:metal ion binding"/>
    <property type="evidence" value="ECO:0007669"/>
    <property type="project" value="UniProtKB-KW"/>
</dbReference>
<keyword evidence="3" id="KW-0479">Metal-binding</keyword>
<dbReference type="PIRSF" id="PIRSF005962">
    <property type="entry name" value="Pept_M20D_amidohydro"/>
    <property type="match status" value="1"/>
</dbReference>
<dbReference type="SUPFAM" id="SSF55031">
    <property type="entry name" value="Bacterial exopeptidase dimerisation domain"/>
    <property type="match status" value="1"/>
</dbReference>
<dbReference type="Proteomes" id="UP000266239">
    <property type="component" value="Unassembled WGS sequence"/>
</dbReference>
<keyword evidence="3" id="KW-0464">Manganese</keyword>
<keyword evidence="2" id="KW-0378">Hydrolase</keyword>
<feature type="binding site" evidence="3">
    <location>
        <position position="106"/>
    </location>
    <ligand>
        <name>Mn(2+)</name>
        <dbReference type="ChEBI" id="CHEBI:29035"/>
        <label>2</label>
    </ligand>
</feature>